<keyword evidence="3" id="KW-1185">Reference proteome</keyword>
<dbReference type="PANTHER" id="PTHR15672:SF8">
    <property type="entry name" value="PROTEIN ENCORE"/>
    <property type="match status" value="1"/>
</dbReference>
<dbReference type="AlphaFoldDB" id="A0A1I8H861"/>
<feature type="compositionally biased region" description="Pro residues" evidence="1">
    <location>
        <begin position="370"/>
        <end position="382"/>
    </location>
</feature>
<dbReference type="InterPro" id="IPR051937">
    <property type="entry name" value="R3H_domain_containing"/>
</dbReference>
<proteinExistence type="predicted"/>
<reference evidence="4" key="1">
    <citation type="submission" date="2016-11" db="UniProtKB">
        <authorList>
            <consortium name="WormBaseParasite"/>
        </authorList>
    </citation>
    <scope>IDENTIFICATION</scope>
</reference>
<feature type="transmembrane region" description="Helical" evidence="2">
    <location>
        <begin position="138"/>
        <end position="161"/>
    </location>
</feature>
<feature type="region of interest" description="Disordered" evidence="1">
    <location>
        <begin position="298"/>
        <end position="439"/>
    </location>
</feature>
<feature type="transmembrane region" description="Helical" evidence="2">
    <location>
        <begin position="168"/>
        <end position="190"/>
    </location>
</feature>
<accession>A0A1I8H861</accession>
<evidence type="ECO:0000256" key="2">
    <source>
        <dbReference type="SAM" id="Phobius"/>
    </source>
</evidence>
<feature type="transmembrane region" description="Helical" evidence="2">
    <location>
        <begin position="225"/>
        <end position="245"/>
    </location>
</feature>
<sequence length="439" mass="47239">FQARSAIDTSSVFTADSGIVTRGKHNPLHRAASLNQSLNQSWNGAPPELSGSQQQLPDDATVLSGQTGTVVTASRLGPGSTRYTAGSVRAPSRATTGSLYRRKRERMFKILSGLLIAFGSIIAIFEIFALGFKRDYQVYGSGIWVGLPIIALAGLTLASIGRGRQFNIALLVCAALLLPVLAAGLAISGYELNLAMVKLYDMQSKQGGSTNDCGSCGELVMTKCSFAIVLFVVSVVFVCLIIYRLSVKLCACCKPSPEELKRNALTQSAIDQHNQSLRGSKPPSVYAPSVRSYAQSQISQSVPDLYPPRAPSQSASQYLYDPRASGAPPMPPPQPQQQPPQPQRQPMPQAKPRSSVATSSLADLPLSRNQPPPAPKPPPPPQALQAQPILTSKPQNRKPQQQAQQQQRPPPQQLASQRVSRPTSGYRQRSSSGKRVPRN</sequence>
<protein>
    <submittedName>
        <fullName evidence="4">Conserved plasma membrane protein</fullName>
    </submittedName>
</protein>
<feature type="compositionally biased region" description="Low complexity" evidence="1">
    <location>
        <begin position="383"/>
        <end position="407"/>
    </location>
</feature>
<evidence type="ECO:0000313" key="4">
    <source>
        <dbReference type="WBParaSite" id="maker-uti_cns_0004902-snap-gene-0.29-mRNA-1"/>
    </source>
</evidence>
<feature type="compositionally biased region" description="Pro residues" evidence="1">
    <location>
        <begin position="328"/>
        <end position="345"/>
    </location>
</feature>
<keyword evidence="2" id="KW-0812">Transmembrane</keyword>
<dbReference type="Proteomes" id="UP000095280">
    <property type="component" value="Unplaced"/>
</dbReference>
<evidence type="ECO:0000256" key="1">
    <source>
        <dbReference type="SAM" id="MobiDB-lite"/>
    </source>
</evidence>
<dbReference type="PANTHER" id="PTHR15672">
    <property type="entry name" value="CAMP-REGULATED PHOSPHOPROTEIN 21 RELATED R3H DOMAIN CONTAINING PROTEIN"/>
    <property type="match status" value="1"/>
</dbReference>
<organism evidence="3 4">
    <name type="scientific">Macrostomum lignano</name>
    <dbReference type="NCBI Taxonomy" id="282301"/>
    <lineage>
        <taxon>Eukaryota</taxon>
        <taxon>Metazoa</taxon>
        <taxon>Spiralia</taxon>
        <taxon>Lophotrochozoa</taxon>
        <taxon>Platyhelminthes</taxon>
        <taxon>Rhabditophora</taxon>
        <taxon>Macrostomorpha</taxon>
        <taxon>Macrostomida</taxon>
        <taxon>Macrostomidae</taxon>
        <taxon>Macrostomum</taxon>
    </lineage>
</organism>
<feature type="compositionally biased region" description="Polar residues" evidence="1">
    <location>
        <begin position="414"/>
        <end position="433"/>
    </location>
</feature>
<feature type="transmembrane region" description="Helical" evidence="2">
    <location>
        <begin position="110"/>
        <end position="132"/>
    </location>
</feature>
<name>A0A1I8H861_9PLAT</name>
<dbReference type="WBParaSite" id="maker-uti_cns_0004902-snap-gene-0.29-mRNA-1">
    <property type="protein sequence ID" value="maker-uti_cns_0004902-snap-gene-0.29-mRNA-1"/>
    <property type="gene ID" value="maker-uti_cns_0004902-snap-gene-0.29"/>
</dbReference>
<evidence type="ECO:0000313" key="3">
    <source>
        <dbReference type="Proteomes" id="UP000095280"/>
    </source>
</evidence>
<keyword evidence="2" id="KW-0472">Membrane</keyword>
<keyword evidence="2" id="KW-1133">Transmembrane helix</keyword>